<reference evidence="7" key="2">
    <citation type="submission" date="2021-04" db="EMBL/GenBank/DDBJ databases">
        <authorList>
            <person name="Gilroy R."/>
        </authorList>
    </citation>
    <scope>NUCLEOTIDE SEQUENCE</scope>
    <source>
        <strain evidence="7">ChiSjej3B21-8574</strain>
    </source>
</reference>
<dbReference type="Pfam" id="PF01554">
    <property type="entry name" value="MatE"/>
    <property type="match status" value="2"/>
</dbReference>
<dbReference type="GO" id="GO:0005886">
    <property type="term" value="C:plasma membrane"/>
    <property type="evidence" value="ECO:0007669"/>
    <property type="project" value="UniProtKB-SubCell"/>
</dbReference>
<dbReference type="GO" id="GO:0042910">
    <property type="term" value="F:xenobiotic transmembrane transporter activity"/>
    <property type="evidence" value="ECO:0007669"/>
    <property type="project" value="InterPro"/>
</dbReference>
<feature type="transmembrane region" description="Helical" evidence="6">
    <location>
        <begin position="64"/>
        <end position="91"/>
    </location>
</feature>
<accession>A0A9D2PIY8</accession>
<sequence>MRKSDKQQKEMEEDSAAREEEIFANAPVGKALASMIVPTIVSQVIIVIYNLADTWFVGLTENANAVAAVSLCLPVYTILSAISNLFGIGGAGSLLYDIVKGGIPGFCMVALAMFSNCFLNSIISTLGSEAVAGIGIVRKIDQLAYAVNQGVTQGMLPLVAYCYSSGRRSRMWKAVGISAVFSEGFSLICMAVSLIFSNELITIFIRDPKTIYFGAEFLRILCLAVPLYTLTFVITAVFQAVGRGVEPFVLSVLHKGSLDIVLLFILRLLAGVERILWAAPTAEMIALITGIIMLAAFWKKLNMKYAQVR</sequence>
<keyword evidence="3 6" id="KW-0812">Transmembrane</keyword>
<evidence type="ECO:0000256" key="3">
    <source>
        <dbReference type="ARBA" id="ARBA00022692"/>
    </source>
</evidence>
<evidence type="ECO:0000256" key="5">
    <source>
        <dbReference type="ARBA" id="ARBA00023136"/>
    </source>
</evidence>
<evidence type="ECO:0000256" key="6">
    <source>
        <dbReference type="SAM" id="Phobius"/>
    </source>
</evidence>
<dbReference type="AlphaFoldDB" id="A0A9D2PIY8"/>
<feature type="transmembrane region" description="Helical" evidence="6">
    <location>
        <begin position="175"/>
        <end position="197"/>
    </location>
</feature>
<evidence type="ECO:0000256" key="4">
    <source>
        <dbReference type="ARBA" id="ARBA00022989"/>
    </source>
</evidence>
<keyword evidence="4 6" id="KW-1133">Transmembrane helix</keyword>
<evidence type="ECO:0000313" key="7">
    <source>
        <dbReference type="EMBL" id="HJC50483.1"/>
    </source>
</evidence>
<name>A0A9D2PIY8_9FIRM</name>
<dbReference type="EMBL" id="DWWD01000030">
    <property type="protein sequence ID" value="HJC50483.1"/>
    <property type="molecule type" value="Genomic_DNA"/>
</dbReference>
<feature type="transmembrane region" description="Helical" evidence="6">
    <location>
        <begin position="31"/>
        <end position="52"/>
    </location>
</feature>
<dbReference type="PANTHER" id="PTHR43823">
    <property type="entry name" value="SPORULATION PROTEIN YKVU"/>
    <property type="match status" value="1"/>
</dbReference>
<keyword evidence="2" id="KW-1003">Cell membrane</keyword>
<dbReference type="InterPro" id="IPR002528">
    <property type="entry name" value="MATE_fam"/>
</dbReference>
<reference evidence="7" key="1">
    <citation type="journal article" date="2021" name="PeerJ">
        <title>Extensive microbial diversity within the chicken gut microbiome revealed by metagenomics and culture.</title>
        <authorList>
            <person name="Gilroy R."/>
            <person name="Ravi A."/>
            <person name="Getino M."/>
            <person name="Pursley I."/>
            <person name="Horton D.L."/>
            <person name="Alikhan N.F."/>
            <person name="Baker D."/>
            <person name="Gharbi K."/>
            <person name="Hall N."/>
            <person name="Watson M."/>
            <person name="Adriaenssens E.M."/>
            <person name="Foster-Nyarko E."/>
            <person name="Jarju S."/>
            <person name="Secka A."/>
            <person name="Antonio M."/>
            <person name="Oren A."/>
            <person name="Chaudhuri R.R."/>
            <person name="La Ragione R."/>
            <person name="Hildebrand F."/>
            <person name="Pallen M.J."/>
        </authorList>
    </citation>
    <scope>NUCLEOTIDE SEQUENCE</scope>
    <source>
        <strain evidence="7">ChiSjej3B21-8574</strain>
    </source>
</reference>
<organism evidence="7 8">
    <name type="scientific">Candidatus Anaerostipes avistercoris</name>
    <dbReference type="NCBI Taxonomy" id="2838462"/>
    <lineage>
        <taxon>Bacteria</taxon>
        <taxon>Bacillati</taxon>
        <taxon>Bacillota</taxon>
        <taxon>Clostridia</taxon>
        <taxon>Lachnospirales</taxon>
        <taxon>Lachnospiraceae</taxon>
        <taxon>Anaerostipes</taxon>
    </lineage>
</organism>
<dbReference type="Proteomes" id="UP000823904">
    <property type="component" value="Unassembled WGS sequence"/>
</dbReference>
<protein>
    <recommendedName>
        <fullName evidence="9">MATE family efflux transporter</fullName>
    </recommendedName>
</protein>
<dbReference type="GO" id="GO:0015297">
    <property type="term" value="F:antiporter activity"/>
    <property type="evidence" value="ECO:0007669"/>
    <property type="project" value="InterPro"/>
</dbReference>
<dbReference type="PANTHER" id="PTHR43823:SF3">
    <property type="entry name" value="MULTIDRUG EXPORT PROTEIN MEPA"/>
    <property type="match status" value="1"/>
</dbReference>
<gene>
    <name evidence="7" type="ORF">H9754_07950</name>
</gene>
<evidence type="ECO:0000256" key="2">
    <source>
        <dbReference type="ARBA" id="ARBA00022475"/>
    </source>
</evidence>
<keyword evidence="5 6" id="KW-0472">Membrane</keyword>
<feature type="transmembrane region" description="Helical" evidence="6">
    <location>
        <begin position="217"/>
        <end position="241"/>
    </location>
</feature>
<comment type="subcellular location">
    <subcellularLocation>
        <location evidence="1">Cell membrane</location>
        <topology evidence="1">Multi-pass membrane protein</topology>
    </subcellularLocation>
</comment>
<proteinExistence type="predicted"/>
<evidence type="ECO:0000313" key="8">
    <source>
        <dbReference type="Proteomes" id="UP000823904"/>
    </source>
</evidence>
<evidence type="ECO:0000256" key="1">
    <source>
        <dbReference type="ARBA" id="ARBA00004651"/>
    </source>
</evidence>
<feature type="transmembrane region" description="Helical" evidence="6">
    <location>
        <begin position="103"/>
        <end position="123"/>
    </location>
</feature>
<dbReference type="InterPro" id="IPR051327">
    <property type="entry name" value="MATE_MepA_subfamily"/>
</dbReference>
<feature type="transmembrane region" description="Helical" evidence="6">
    <location>
        <begin position="275"/>
        <end position="298"/>
    </location>
</feature>
<evidence type="ECO:0008006" key="9">
    <source>
        <dbReference type="Google" id="ProtNLM"/>
    </source>
</evidence>
<comment type="caution">
    <text evidence="7">The sequence shown here is derived from an EMBL/GenBank/DDBJ whole genome shotgun (WGS) entry which is preliminary data.</text>
</comment>